<organism evidence="1 2">
    <name type="scientific">Chondrus crispus</name>
    <name type="common">Carrageen Irish moss</name>
    <name type="synonym">Polymorpha crispa</name>
    <dbReference type="NCBI Taxonomy" id="2769"/>
    <lineage>
        <taxon>Eukaryota</taxon>
        <taxon>Rhodophyta</taxon>
        <taxon>Florideophyceae</taxon>
        <taxon>Rhodymeniophycidae</taxon>
        <taxon>Gigartinales</taxon>
        <taxon>Gigartinaceae</taxon>
        <taxon>Chondrus</taxon>
    </lineage>
</organism>
<name>R7QCF1_CHOCR</name>
<dbReference type="Gramene" id="CDF35140">
    <property type="protein sequence ID" value="CDF35140"/>
    <property type="gene ID" value="CHC_T00003073001"/>
</dbReference>
<dbReference type="EMBL" id="HG001718">
    <property type="protein sequence ID" value="CDF35140.1"/>
    <property type="molecule type" value="Genomic_DNA"/>
</dbReference>
<accession>R7QCF1</accession>
<protein>
    <submittedName>
        <fullName evidence="1">Uncharacterized protein</fullName>
    </submittedName>
</protein>
<sequence>MPTRNYPPPPSAPTCNAILAGPQRSPALVRRARPFPTPLFRFASNKHTVSPPRPYSFQPVAVPLCIVPSPFFLPLPFPLTPLLTCPRPHFPRAQEWVCSPVCSRSSAHCCFSSCSPSRMPPVSPSSTSSRVKRVSLVCHPVSTSIPVVLMSAASSKTSHGFWAKPLRPIFPTPPSAVRMKSTSPCTTRIALVLMAPHGVMTFPSAGPVSTAAPSISRRRTSHRSKLARGSLISFSLRPAATQFASTR</sequence>
<dbReference type="AlphaFoldDB" id="R7QCF1"/>
<dbReference type="Proteomes" id="UP000012073">
    <property type="component" value="Unassembled WGS sequence"/>
</dbReference>
<gene>
    <name evidence="1" type="ORF">CHC_T00003073001</name>
</gene>
<dbReference type="RefSeq" id="XP_005714959.1">
    <property type="nucleotide sequence ID" value="XM_005714902.1"/>
</dbReference>
<evidence type="ECO:0000313" key="1">
    <source>
        <dbReference type="EMBL" id="CDF35140.1"/>
    </source>
</evidence>
<reference evidence="2" key="1">
    <citation type="journal article" date="2013" name="Proc. Natl. Acad. Sci. U.S.A.">
        <title>Genome structure and metabolic features in the red seaweed Chondrus crispus shed light on evolution of the Archaeplastida.</title>
        <authorList>
            <person name="Collen J."/>
            <person name="Porcel B."/>
            <person name="Carre W."/>
            <person name="Ball S.G."/>
            <person name="Chaparro C."/>
            <person name="Tonon T."/>
            <person name="Barbeyron T."/>
            <person name="Michel G."/>
            <person name="Noel B."/>
            <person name="Valentin K."/>
            <person name="Elias M."/>
            <person name="Artiguenave F."/>
            <person name="Arun A."/>
            <person name="Aury J.M."/>
            <person name="Barbosa-Neto J.F."/>
            <person name="Bothwell J.H."/>
            <person name="Bouget F.Y."/>
            <person name="Brillet L."/>
            <person name="Cabello-Hurtado F."/>
            <person name="Capella-Gutierrez S."/>
            <person name="Charrier B."/>
            <person name="Cladiere L."/>
            <person name="Cock J.M."/>
            <person name="Coelho S.M."/>
            <person name="Colleoni C."/>
            <person name="Czjzek M."/>
            <person name="Da Silva C."/>
            <person name="Delage L."/>
            <person name="Denoeud F."/>
            <person name="Deschamps P."/>
            <person name="Dittami S.M."/>
            <person name="Gabaldon T."/>
            <person name="Gachon C.M."/>
            <person name="Groisillier A."/>
            <person name="Herve C."/>
            <person name="Jabbari K."/>
            <person name="Katinka M."/>
            <person name="Kloareg B."/>
            <person name="Kowalczyk N."/>
            <person name="Labadie K."/>
            <person name="Leblanc C."/>
            <person name="Lopez P.J."/>
            <person name="McLachlan D.H."/>
            <person name="Meslet-Cladiere L."/>
            <person name="Moustafa A."/>
            <person name="Nehr Z."/>
            <person name="Nyvall Collen P."/>
            <person name="Panaud O."/>
            <person name="Partensky F."/>
            <person name="Poulain J."/>
            <person name="Rensing S.A."/>
            <person name="Rousvoal S."/>
            <person name="Samson G."/>
            <person name="Symeonidi A."/>
            <person name="Weissenbach J."/>
            <person name="Zambounis A."/>
            <person name="Wincker P."/>
            <person name="Boyen C."/>
        </authorList>
    </citation>
    <scope>NUCLEOTIDE SEQUENCE [LARGE SCALE GENOMIC DNA]</scope>
    <source>
        <strain evidence="2">cv. Stackhouse</strain>
    </source>
</reference>
<proteinExistence type="predicted"/>
<evidence type="ECO:0000313" key="2">
    <source>
        <dbReference type="Proteomes" id="UP000012073"/>
    </source>
</evidence>
<dbReference type="GeneID" id="17322661"/>
<keyword evidence="2" id="KW-1185">Reference proteome</keyword>
<dbReference type="KEGG" id="ccp:CHC_T00003073001"/>